<dbReference type="Pfam" id="PF08241">
    <property type="entry name" value="Methyltransf_11"/>
    <property type="match status" value="1"/>
</dbReference>
<gene>
    <name evidence="2" type="ORF">N800_11780</name>
</gene>
<dbReference type="Proteomes" id="UP000029998">
    <property type="component" value="Unassembled WGS sequence"/>
</dbReference>
<evidence type="ECO:0000259" key="1">
    <source>
        <dbReference type="Pfam" id="PF08241"/>
    </source>
</evidence>
<keyword evidence="2" id="KW-0489">Methyltransferase</keyword>
<dbReference type="PANTHER" id="PTHR43591">
    <property type="entry name" value="METHYLTRANSFERASE"/>
    <property type="match status" value="1"/>
</dbReference>
<protein>
    <submittedName>
        <fullName evidence="2">SAM-dependent methyltransferase</fullName>
    </submittedName>
</protein>
<dbReference type="STRING" id="1385517.N800_11780"/>
<dbReference type="SUPFAM" id="SSF53335">
    <property type="entry name" value="S-adenosyl-L-methionine-dependent methyltransferases"/>
    <property type="match status" value="1"/>
</dbReference>
<dbReference type="RefSeq" id="WP_036134441.1">
    <property type="nucleotide sequence ID" value="NZ_AVPU01000003.1"/>
</dbReference>
<proteinExistence type="predicted"/>
<feature type="domain" description="Methyltransferase type 11" evidence="1">
    <location>
        <begin position="47"/>
        <end position="143"/>
    </location>
</feature>
<name>A0A0A0EXV9_9GAMM</name>
<evidence type="ECO:0000313" key="3">
    <source>
        <dbReference type="Proteomes" id="UP000029998"/>
    </source>
</evidence>
<accession>A0A0A0EXV9</accession>
<dbReference type="EMBL" id="AVPU01000003">
    <property type="protein sequence ID" value="KGM55791.1"/>
    <property type="molecule type" value="Genomic_DNA"/>
</dbReference>
<keyword evidence="2" id="KW-0808">Transferase</keyword>
<dbReference type="Gene3D" id="3.40.50.150">
    <property type="entry name" value="Vaccinia Virus protein VP39"/>
    <property type="match status" value="1"/>
</dbReference>
<keyword evidence="3" id="KW-1185">Reference proteome</keyword>
<dbReference type="AlphaFoldDB" id="A0A0A0EXV9"/>
<reference evidence="2 3" key="1">
    <citation type="submission" date="2013-08" db="EMBL/GenBank/DDBJ databases">
        <title>Genome sequencing of Lysobacter.</title>
        <authorList>
            <person name="Zhang S."/>
            <person name="Wang G."/>
        </authorList>
    </citation>
    <scope>NUCLEOTIDE SEQUENCE [LARGE SCALE GENOMIC DNA]</scope>
    <source>
        <strain evidence="2 3">GH1-9</strain>
    </source>
</reference>
<dbReference type="GO" id="GO:0008757">
    <property type="term" value="F:S-adenosylmethionine-dependent methyltransferase activity"/>
    <property type="evidence" value="ECO:0007669"/>
    <property type="project" value="InterPro"/>
</dbReference>
<dbReference type="InterPro" id="IPR013216">
    <property type="entry name" value="Methyltransf_11"/>
</dbReference>
<evidence type="ECO:0000313" key="2">
    <source>
        <dbReference type="EMBL" id="KGM55791.1"/>
    </source>
</evidence>
<organism evidence="2 3">
    <name type="scientific">Lysobacter daejeonensis GH1-9</name>
    <dbReference type="NCBI Taxonomy" id="1385517"/>
    <lineage>
        <taxon>Bacteria</taxon>
        <taxon>Pseudomonadati</taxon>
        <taxon>Pseudomonadota</taxon>
        <taxon>Gammaproteobacteria</taxon>
        <taxon>Lysobacterales</taxon>
        <taxon>Lysobacteraceae</taxon>
        <taxon>Aerolutibacter</taxon>
    </lineage>
</organism>
<dbReference type="GO" id="GO:0032259">
    <property type="term" value="P:methylation"/>
    <property type="evidence" value="ECO:0007669"/>
    <property type="project" value="UniProtKB-KW"/>
</dbReference>
<comment type="caution">
    <text evidence="2">The sequence shown here is derived from an EMBL/GenBank/DDBJ whole genome shotgun (WGS) entry which is preliminary data.</text>
</comment>
<dbReference type="OrthoDB" id="9777638at2"/>
<sequence length="272" mass="29620">MEHIPSDAQFSGSIPALYERYLVPMLFQPYADDLAARVARLSAHAVLEVAAGTGVVTRQLAMRLPGDTSIVATDLNAAMLEQAERTGTSRPVEWRPADAQQLPFADASFDAVVCQFGVMFFPDKPKAFAEARRVLRPGGTFLFNTWDRIEENVLAQTVTDALAEVFPDNPPGFLARTPHGYFDREAIARDLVAGGFTHPPHIDTLSNTSHADVPSIPAIAYCQATPVRNEIEARDPARLEHATQVVEQALSRRFGDGPIAGRMQALVVQVSA</sequence>
<dbReference type="InterPro" id="IPR029063">
    <property type="entry name" value="SAM-dependent_MTases_sf"/>
</dbReference>
<dbReference type="eggNOG" id="COG2226">
    <property type="taxonomic scope" value="Bacteria"/>
</dbReference>
<dbReference type="CDD" id="cd02440">
    <property type="entry name" value="AdoMet_MTases"/>
    <property type="match status" value="1"/>
</dbReference>
<dbReference type="PANTHER" id="PTHR43591:SF24">
    <property type="entry name" value="2-METHOXY-6-POLYPRENYL-1,4-BENZOQUINOL METHYLASE, MITOCHONDRIAL"/>
    <property type="match status" value="1"/>
</dbReference>